<organism evidence="3 4">
    <name type="scientific">Larkinella punicea</name>
    <dbReference type="NCBI Taxonomy" id="2315727"/>
    <lineage>
        <taxon>Bacteria</taxon>
        <taxon>Pseudomonadati</taxon>
        <taxon>Bacteroidota</taxon>
        <taxon>Cytophagia</taxon>
        <taxon>Cytophagales</taxon>
        <taxon>Spirosomataceae</taxon>
        <taxon>Larkinella</taxon>
    </lineage>
</organism>
<evidence type="ECO:0000256" key="1">
    <source>
        <dbReference type="SAM" id="MobiDB-lite"/>
    </source>
</evidence>
<dbReference type="OrthoDB" id="941737at2"/>
<accession>A0A368JHD1</accession>
<comment type="caution">
    <text evidence="3">The sequence shown here is derived from an EMBL/GenBank/DDBJ whole genome shotgun (WGS) entry which is preliminary data.</text>
</comment>
<keyword evidence="2" id="KW-1133">Transmembrane helix</keyword>
<dbReference type="AlphaFoldDB" id="A0A368JHD1"/>
<dbReference type="RefSeq" id="WP_114408554.1">
    <property type="nucleotide sequence ID" value="NZ_QOWE01000022.1"/>
</dbReference>
<sequence length="207" mass="22696">MFSQYTWGDFFKVTGIAAVIYYAFVAWKFYREDIRDWVIGRGSKNPIQQPSEKGPIDDEEEEADLFMVRNYPATPSIGNTSAGLAGQVEKPTVENVQDVKAEKPKSVRKRPAKAKSTIEKPQQAIDLPVVPVASEIDPNSLFMPITGIVVPQGEKPLDEVVTSAKEIEVQSDGTVSAKPDSGEESNLLAEVINGQKRKSLGDILSKS</sequence>
<evidence type="ECO:0000313" key="4">
    <source>
        <dbReference type="Proteomes" id="UP000253383"/>
    </source>
</evidence>
<protein>
    <submittedName>
        <fullName evidence="3">Uncharacterized protein</fullName>
    </submittedName>
</protein>
<gene>
    <name evidence="3" type="ORF">DUE52_23715</name>
</gene>
<feature type="region of interest" description="Disordered" evidence="1">
    <location>
        <begin position="101"/>
        <end position="120"/>
    </location>
</feature>
<keyword evidence="2" id="KW-0472">Membrane</keyword>
<keyword evidence="2" id="KW-0812">Transmembrane</keyword>
<dbReference type="Proteomes" id="UP000253383">
    <property type="component" value="Unassembled WGS sequence"/>
</dbReference>
<proteinExistence type="predicted"/>
<feature type="transmembrane region" description="Helical" evidence="2">
    <location>
        <begin position="12"/>
        <end position="30"/>
    </location>
</feature>
<evidence type="ECO:0000256" key="2">
    <source>
        <dbReference type="SAM" id="Phobius"/>
    </source>
</evidence>
<keyword evidence="4" id="KW-1185">Reference proteome</keyword>
<reference evidence="3 4" key="1">
    <citation type="submission" date="2018-07" db="EMBL/GenBank/DDBJ databases">
        <title>Genome analysis of Larkinella rosea.</title>
        <authorList>
            <person name="Zhou Z."/>
            <person name="Wang G."/>
        </authorList>
    </citation>
    <scope>NUCLEOTIDE SEQUENCE [LARGE SCALE GENOMIC DNA]</scope>
    <source>
        <strain evidence="4">zzj9</strain>
    </source>
</reference>
<evidence type="ECO:0000313" key="3">
    <source>
        <dbReference type="EMBL" id="RCR67067.1"/>
    </source>
</evidence>
<name>A0A368JHD1_9BACT</name>
<dbReference type="EMBL" id="QOWE01000022">
    <property type="protein sequence ID" value="RCR67067.1"/>
    <property type="molecule type" value="Genomic_DNA"/>
</dbReference>